<name>A0A9W8WZ14_9PLEO</name>
<gene>
    <name evidence="2" type="ORF">N0V87_005158</name>
</gene>
<evidence type="ECO:0000313" key="3">
    <source>
        <dbReference type="Proteomes" id="UP001140562"/>
    </source>
</evidence>
<feature type="region of interest" description="Disordered" evidence="1">
    <location>
        <begin position="1"/>
        <end position="24"/>
    </location>
</feature>
<sequence length="694" mass="75829">MRSPSMPNLFRGSSPGLPPPDLHRKVQAEISRRSHTDTINNAIRTFSASKALHEVLGMRDPEPFVPPPAMPRDLPERFEAGLPGPEQLHAAEVFATRASVTFVASASTQQGKATLANILEERESPVRASPAHQNATSANNKLTISVPKYTSGKQAVAAAQRYTLMDVHSDAAEDDSSQHTDNESDRDYGSWKYGSSTTLAASDYSRPGSADSCNSLPPPLFPPRRSSLFPLPNLDSSDTNGPPLPSSVIQVLSESRPTPISPTSLRSQHPLNGASNYLHATASGLRKSESLPVLFPSPGVRPVAKVPVHNKIARRYAEKYIEANGAFDNDSLQSGQDVTSSPPPRIMIQAPSPVKPTKSRKRAPSPANQDEFGPSLAQRSRRDDTTGLPVLPLDAEDEWTDDFPGNTYALLTVLLTWSHTMWTKYHLLHDPKIFATHPAFAYPVTPPVRKQLVSVSFYDTGVNPHKEVRFFGPGDAAEMSYHEVDVFADPKSKTSPPPSPRCNASVVTFKETLGLTEKGSSKNTRYVSMPHRAKTGEGRWCYILIKGHAPPDGSTPPHIMLAWHISAVTSTSDCLHTLYTDDAASKPVPVQNKVKHFSSLQNLAQALCSQAKFNFHHSLRTASSSSELPAVGPYAIGEQREGVTLVRTVMKLEKAGGIPLIEGFRFDVKAFREWMEACGRGRGKVILWRERDTS</sequence>
<feature type="region of interest" description="Disordered" evidence="1">
    <location>
        <begin position="169"/>
        <end position="189"/>
    </location>
</feature>
<dbReference type="OrthoDB" id="3800839at2759"/>
<accession>A0A9W8WZ14</accession>
<keyword evidence="3" id="KW-1185">Reference proteome</keyword>
<organism evidence="2 3">
    <name type="scientific">Didymella glomerata</name>
    <dbReference type="NCBI Taxonomy" id="749621"/>
    <lineage>
        <taxon>Eukaryota</taxon>
        <taxon>Fungi</taxon>
        <taxon>Dikarya</taxon>
        <taxon>Ascomycota</taxon>
        <taxon>Pezizomycotina</taxon>
        <taxon>Dothideomycetes</taxon>
        <taxon>Pleosporomycetidae</taxon>
        <taxon>Pleosporales</taxon>
        <taxon>Pleosporineae</taxon>
        <taxon>Didymellaceae</taxon>
        <taxon>Didymella</taxon>
    </lineage>
</organism>
<dbReference type="AlphaFoldDB" id="A0A9W8WZ14"/>
<feature type="region of interest" description="Disordered" evidence="1">
    <location>
        <begin position="202"/>
        <end position="275"/>
    </location>
</feature>
<feature type="compositionally biased region" description="Low complexity" evidence="1">
    <location>
        <begin position="223"/>
        <end position="234"/>
    </location>
</feature>
<dbReference type="EMBL" id="JAPEUV010000045">
    <property type="protein sequence ID" value="KAJ4336766.1"/>
    <property type="molecule type" value="Genomic_DNA"/>
</dbReference>
<feature type="compositionally biased region" description="Polar residues" evidence="1">
    <location>
        <begin position="247"/>
        <end position="275"/>
    </location>
</feature>
<feature type="region of interest" description="Disordered" evidence="1">
    <location>
        <begin position="327"/>
        <end position="389"/>
    </location>
</feature>
<proteinExistence type="predicted"/>
<feature type="compositionally biased region" description="Polar residues" evidence="1">
    <location>
        <begin position="330"/>
        <end position="340"/>
    </location>
</feature>
<evidence type="ECO:0000313" key="2">
    <source>
        <dbReference type="EMBL" id="KAJ4336766.1"/>
    </source>
</evidence>
<dbReference type="Proteomes" id="UP001140562">
    <property type="component" value="Unassembled WGS sequence"/>
</dbReference>
<comment type="caution">
    <text evidence="2">The sequence shown here is derived from an EMBL/GenBank/DDBJ whole genome shotgun (WGS) entry which is preliminary data.</text>
</comment>
<protein>
    <submittedName>
        <fullName evidence="2">Uncharacterized protein</fullName>
    </submittedName>
</protein>
<reference evidence="2" key="1">
    <citation type="submission" date="2022-10" db="EMBL/GenBank/DDBJ databases">
        <title>Tapping the CABI collections for fungal endophytes: first genome assemblies for Collariella, Neodidymelliopsis, Ascochyta clinopodiicola, Didymella pomorum, Didymosphaeria variabile, Neocosmospora piperis and Neocucurbitaria cava.</title>
        <authorList>
            <person name="Hill R."/>
        </authorList>
    </citation>
    <scope>NUCLEOTIDE SEQUENCE</scope>
    <source>
        <strain evidence="2">IMI 360193</strain>
    </source>
</reference>
<evidence type="ECO:0000256" key="1">
    <source>
        <dbReference type="SAM" id="MobiDB-lite"/>
    </source>
</evidence>